<dbReference type="AlphaFoldDB" id="A0A4C1VLA3"/>
<comment type="caution">
    <text evidence="1">The sequence shown here is derived from an EMBL/GenBank/DDBJ whole genome shotgun (WGS) entry which is preliminary data.</text>
</comment>
<dbReference type="EMBL" id="BGZK01000359">
    <property type="protein sequence ID" value="GBP39077.1"/>
    <property type="molecule type" value="Genomic_DNA"/>
</dbReference>
<proteinExistence type="predicted"/>
<protein>
    <submittedName>
        <fullName evidence="1">Uncharacterized protein</fullName>
    </submittedName>
</protein>
<gene>
    <name evidence="1" type="ORF">EVAR_27435_1</name>
</gene>
<evidence type="ECO:0000313" key="2">
    <source>
        <dbReference type="Proteomes" id="UP000299102"/>
    </source>
</evidence>
<reference evidence="1 2" key="1">
    <citation type="journal article" date="2019" name="Commun. Biol.">
        <title>The bagworm genome reveals a unique fibroin gene that provides high tensile strength.</title>
        <authorList>
            <person name="Kono N."/>
            <person name="Nakamura H."/>
            <person name="Ohtoshi R."/>
            <person name="Tomita M."/>
            <person name="Numata K."/>
            <person name="Arakawa K."/>
        </authorList>
    </citation>
    <scope>NUCLEOTIDE SEQUENCE [LARGE SCALE GENOMIC DNA]</scope>
</reference>
<name>A0A4C1VLA3_EUMVA</name>
<sequence>MGIGSVENKSKENVMPRIIAITMIRANADATIPSFPKTGKQYKNNTKGLKVGNFRIYSTSFPPRLRGRVDIECVPSSFVWKDRSVTPNLVPALSSGSASELFRQTLSKHRSIIRSTGHQNYLAKSFRDKLPEDATCNKNHGRNYKHAKTIKMDLENQRQEIRDTGKILQSRWSPLPIDIRDFGGGISDNRNRISERGRSRSAFMARRGVDGGKLWDDERGVDHRNSHSMNEMQQRKLLLYACSQ</sequence>
<organism evidence="1 2">
    <name type="scientific">Eumeta variegata</name>
    <name type="common">Bagworm moth</name>
    <name type="synonym">Eumeta japonica</name>
    <dbReference type="NCBI Taxonomy" id="151549"/>
    <lineage>
        <taxon>Eukaryota</taxon>
        <taxon>Metazoa</taxon>
        <taxon>Ecdysozoa</taxon>
        <taxon>Arthropoda</taxon>
        <taxon>Hexapoda</taxon>
        <taxon>Insecta</taxon>
        <taxon>Pterygota</taxon>
        <taxon>Neoptera</taxon>
        <taxon>Endopterygota</taxon>
        <taxon>Lepidoptera</taxon>
        <taxon>Glossata</taxon>
        <taxon>Ditrysia</taxon>
        <taxon>Tineoidea</taxon>
        <taxon>Psychidae</taxon>
        <taxon>Oiketicinae</taxon>
        <taxon>Eumeta</taxon>
    </lineage>
</organism>
<accession>A0A4C1VLA3</accession>
<evidence type="ECO:0000313" key="1">
    <source>
        <dbReference type="EMBL" id="GBP39077.1"/>
    </source>
</evidence>
<dbReference type="Proteomes" id="UP000299102">
    <property type="component" value="Unassembled WGS sequence"/>
</dbReference>
<keyword evidence="2" id="KW-1185">Reference proteome</keyword>